<feature type="transmembrane region" description="Helical" evidence="8">
    <location>
        <begin position="371"/>
        <end position="396"/>
    </location>
</feature>
<keyword evidence="5 8" id="KW-0472">Membrane</keyword>
<dbReference type="EMBL" id="UZAN01039632">
    <property type="protein sequence ID" value="VDP66560.1"/>
    <property type="molecule type" value="Genomic_DNA"/>
</dbReference>
<evidence type="ECO:0000313" key="11">
    <source>
        <dbReference type="WBParaSite" id="ECPE_0000247001-mRNA-1"/>
    </source>
</evidence>
<feature type="compositionally biased region" description="Polar residues" evidence="7">
    <location>
        <begin position="14"/>
        <end position="33"/>
    </location>
</feature>
<reference evidence="9 10" key="2">
    <citation type="submission" date="2018-11" db="EMBL/GenBank/DDBJ databases">
        <authorList>
            <consortium name="Pathogen Informatics"/>
        </authorList>
    </citation>
    <scope>NUCLEOTIDE SEQUENCE [LARGE SCALE GENOMIC DNA]</scope>
    <source>
        <strain evidence="9 10">Egypt</strain>
    </source>
</reference>
<dbReference type="WBParaSite" id="ECPE_0000247001-mRNA-1">
    <property type="protein sequence ID" value="ECPE_0000247001-mRNA-1"/>
    <property type="gene ID" value="ECPE_0000247001"/>
</dbReference>
<dbReference type="InterPro" id="IPR000175">
    <property type="entry name" value="Na/ntran_symport"/>
</dbReference>
<dbReference type="GO" id="GO:0046872">
    <property type="term" value="F:metal ion binding"/>
    <property type="evidence" value="ECO:0007669"/>
    <property type="project" value="UniProtKB-KW"/>
</dbReference>
<accession>A0A183A685</accession>
<feature type="region of interest" description="Disordered" evidence="7">
    <location>
        <begin position="14"/>
        <end position="52"/>
    </location>
</feature>
<dbReference type="Proteomes" id="UP000272942">
    <property type="component" value="Unassembled WGS sequence"/>
</dbReference>
<evidence type="ECO:0000256" key="4">
    <source>
        <dbReference type="ARBA" id="ARBA00022989"/>
    </source>
</evidence>
<feature type="binding site" evidence="6">
    <location>
        <position position="278"/>
    </location>
    <ligand>
        <name>Na(+)</name>
        <dbReference type="ChEBI" id="CHEBI:29101"/>
        <label>1</label>
    </ligand>
</feature>
<organism evidence="11">
    <name type="scientific">Echinostoma caproni</name>
    <dbReference type="NCBI Taxonomy" id="27848"/>
    <lineage>
        <taxon>Eukaryota</taxon>
        <taxon>Metazoa</taxon>
        <taxon>Spiralia</taxon>
        <taxon>Lophotrochozoa</taxon>
        <taxon>Platyhelminthes</taxon>
        <taxon>Trematoda</taxon>
        <taxon>Digenea</taxon>
        <taxon>Plagiorchiida</taxon>
        <taxon>Echinostomata</taxon>
        <taxon>Echinostomatoidea</taxon>
        <taxon>Echinostomatidae</taxon>
        <taxon>Echinostoma</taxon>
    </lineage>
</organism>
<feature type="transmembrane region" description="Helical" evidence="8">
    <location>
        <begin position="300"/>
        <end position="320"/>
    </location>
</feature>
<dbReference type="PANTHER" id="PTHR42948:SF1">
    <property type="entry name" value="TRANSPORTER"/>
    <property type="match status" value="1"/>
</dbReference>
<dbReference type="AlphaFoldDB" id="A0A183A685"/>
<protein>
    <submittedName>
        <fullName evidence="11">Neurotransmitter symporter family</fullName>
    </submittedName>
</protein>
<dbReference type="OrthoDB" id="6280511at2759"/>
<reference evidence="11" key="1">
    <citation type="submission" date="2016-06" db="UniProtKB">
        <authorList>
            <consortium name="WormBaseParasite"/>
        </authorList>
    </citation>
    <scope>IDENTIFICATION</scope>
</reference>
<feature type="binding site" evidence="6">
    <location>
        <position position="274"/>
    </location>
    <ligand>
        <name>Na(+)</name>
        <dbReference type="ChEBI" id="CHEBI:29101"/>
        <label>1</label>
    </ligand>
</feature>
<keyword evidence="3 8" id="KW-0812">Transmembrane</keyword>
<keyword evidence="2" id="KW-0813">Transport</keyword>
<keyword evidence="10" id="KW-1185">Reference proteome</keyword>
<dbReference type="GO" id="GO:0016020">
    <property type="term" value="C:membrane"/>
    <property type="evidence" value="ECO:0007669"/>
    <property type="project" value="UniProtKB-SubCell"/>
</dbReference>
<keyword evidence="6" id="KW-0915">Sodium</keyword>
<feature type="transmembrane region" description="Helical" evidence="8">
    <location>
        <begin position="341"/>
        <end position="359"/>
    </location>
</feature>
<evidence type="ECO:0000256" key="5">
    <source>
        <dbReference type="ARBA" id="ARBA00023136"/>
    </source>
</evidence>
<feature type="transmembrane region" description="Helical" evidence="8">
    <location>
        <begin position="417"/>
        <end position="435"/>
    </location>
</feature>
<proteinExistence type="predicted"/>
<evidence type="ECO:0000256" key="7">
    <source>
        <dbReference type="SAM" id="MobiDB-lite"/>
    </source>
</evidence>
<dbReference type="SUPFAM" id="SSF161070">
    <property type="entry name" value="SNF-like"/>
    <property type="match status" value="1"/>
</dbReference>
<keyword evidence="4 8" id="KW-1133">Transmembrane helix</keyword>
<feature type="region of interest" description="Disordered" evidence="7">
    <location>
        <begin position="69"/>
        <end position="91"/>
    </location>
</feature>
<dbReference type="InterPro" id="IPR037272">
    <property type="entry name" value="SNS_sf"/>
</dbReference>
<dbReference type="Pfam" id="PF00209">
    <property type="entry name" value="SNF"/>
    <property type="match status" value="1"/>
</dbReference>
<comment type="subcellular location">
    <subcellularLocation>
        <location evidence="1">Membrane</location>
        <topology evidence="1">Multi-pass membrane protein</topology>
    </subcellularLocation>
</comment>
<keyword evidence="6" id="KW-0479">Metal-binding</keyword>
<name>A0A183A685_9TREM</name>
<sequence length="494" mass="54246">MMRCEKLRLRRGQNFGSRNQGAAGIQTNSNLQPSKKRHPTIRQPPKTNPNDIQKCPKAVTEFEEVHDFEDQASQSTTVAPTESTTLSFNGNRLMTSDYSSNTCSDSYTYSGPLVFDLLGDHLSDNGFYNVCSTSCSECRERRGFLEQLSSMRSSSAESMSDETGSWDYFDPDEMLSFGPVDCSQWVQDLILEEPQLGVGDETLKPFRNTRNPSAARRIGLTDQEQIMAIGGLGKNPASVETGSSESVEVRINAGARSTFKSNLGLIISCLGSAVGTGNIWRFPRILASHSSSRGSLAFYIAWVILLFCWSIPVILLEYALGRFTRNSVPVAFKKFLGNYSIWIGGWLVTSVFFLSSFHAPFDPGSLADSSLWIAAASQNAFDTGAGMALLMTYAMYVGHEAKIVHYSTFIPITNNLVSVYASITLFSTVFSTLVADNPCLTRSAIVKIIQTTGPGSTGLTFTWFSGRDAKFHVLVLARTNTELTIQIENILGLH</sequence>
<feature type="binding site" evidence="6">
    <location>
        <position position="271"/>
    </location>
    <ligand>
        <name>Na(+)</name>
        <dbReference type="ChEBI" id="CHEBI:29101"/>
        <label>1</label>
    </ligand>
</feature>
<evidence type="ECO:0000313" key="9">
    <source>
        <dbReference type="EMBL" id="VDP66560.1"/>
    </source>
</evidence>
<feature type="compositionally biased region" description="Polar residues" evidence="7">
    <location>
        <begin position="71"/>
        <end position="91"/>
    </location>
</feature>
<evidence type="ECO:0000256" key="3">
    <source>
        <dbReference type="ARBA" id="ARBA00022692"/>
    </source>
</evidence>
<evidence type="ECO:0000256" key="6">
    <source>
        <dbReference type="PIRSR" id="PIRSR600175-1"/>
    </source>
</evidence>
<dbReference type="PROSITE" id="PS50267">
    <property type="entry name" value="NA_NEUROTRAN_SYMP_3"/>
    <property type="match status" value="2"/>
</dbReference>
<evidence type="ECO:0000256" key="2">
    <source>
        <dbReference type="ARBA" id="ARBA00022448"/>
    </source>
</evidence>
<dbReference type="PANTHER" id="PTHR42948">
    <property type="entry name" value="TRANSPORTER"/>
    <property type="match status" value="1"/>
</dbReference>
<gene>
    <name evidence="9" type="ORF">ECPE_LOCUS2470</name>
</gene>
<feature type="binding site" evidence="6">
    <location>
        <position position="273"/>
    </location>
    <ligand>
        <name>Na(+)</name>
        <dbReference type="ChEBI" id="CHEBI:29101"/>
        <label>1</label>
    </ligand>
</feature>
<evidence type="ECO:0000313" key="10">
    <source>
        <dbReference type="Proteomes" id="UP000272942"/>
    </source>
</evidence>
<evidence type="ECO:0000256" key="8">
    <source>
        <dbReference type="SAM" id="Phobius"/>
    </source>
</evidence>
<feature type="transmembrane region" description="Helical" evidence="8">
    <location>
        <begin position="263"/>
        <end position="280"/>
    </location>
</feature>
<evidence type="ECO:0000256" key="1">
    <source>
        <dbReference type="ARBA" id="ARBA00004141"/>
    </source>
</evidence>